<name>A0A371FPF1_MUCPR</name>
<dbReference type="Proteomes" id="UP000257109">
    <property type="component" value="Unassembled WGS sequence"/>
</dbReference>
<evidence type="ECO:0000313" key="2">
    <source>
        <dbReference type="Proteomes" id="UP000257109"/>
    </source>
</evidence>
<feature type="non-terminal residue" evidence="1">
    <location>
        <position position="147"/>
    </location>
</feature>
<proteinExistence type="predicted"/>
<protein>
    <submittedName>
        <fullName evidence="1">Uncharacterized protein</fullName>
    </submittedName>
</protein>
<gene>
    <name evidence="1" type="ORF">CR513_39427</name>
</gene>
<sequence length="147" mass="16459">MKEMPNAMIIGLAPVLLIDCPVNVVNKKIHKGHYEHLKRIAADVERTSYMFTRSVLLSRTGWNAWGTSSLNRGFRQISVRLAHTCGCEEVEAQLPSDEFKKDATSLPVLAVTDIDKTVISSAVLMQERMPIACMSQMLIERTQNKSV</sequence>
<evidence type="ECO:0000313" key="1">
    <source>
        <dbReference type="EMBL" id="RDX80070.1"/>
    </source>
</evidence>
<dbReference type="AlphaFoldDB" id="A0A371FPF1"/>
<keyword evidence="2" id="KW-1185">Reference proteome</keyword>
<dbReference type="EMBL" id="QJKJ01008335">
    <property type="protein sequence ID" value="RDX80070.1"/>
    <property type="molecule type" value="Genomic_DNA"/>
</dbReference>
<organism evidence="1 2">
    <name type="scientific">Mucuna pruriens</name>
    <name type="common">Velvet bean</name>
    <name type="synonym">Dolichos pruriens</name>
    <dbReference type="NCBI Taxonomy" id="157652"/>
    <lineage>
        <taxon>Eukaryota</taxon>
        <taxon>Viridiplantae</taxon>
        <taxon>Streptophyta</taxon>
        <taxon>Embryophyta</taxon>
        <taxon>Tracheophyta</taxon>
        <taxon>Spermatophyta</taxon>
        <taxon>Magnoliopsida</taxon>
        <taxon>eudicotyledons</taxon>
        <taxon>Gunneridae</taxon>
        <taxon>Pentapetalae</taxon>
        <taxon>rosids</taxon>
        <taxon>fabids</taxon>
        <taxon>Fabales</taxon>
        <taxon>Fabaceae</taxon>
        <taxon>Papilionoideae</taxon>
        <taxon>50 kb inversion clade</taxon>
        <taxon>NPAAA clade</taxon>
        <taxon>indigoferoid/millettioid clade</taxon>
        <taxon>Phaseoleae</taxon>
        <taxon>Mucuna</taxon>
    </lineage>
</organism>
<reference evidence="1" key="1">
    <citation type="submission" date="2018-05" db="EMBL/GenBank/DDBJ databases">
        <title>Draft genome of Mucuna pruriens seed.</title>
        <authorList>
            <person name="Nnadi N.E."/>
            <person name="Vos R."/>
            <person name="Hasami M.H."/>
            <person name="Devisetty U.K."/>
            <person name="Aguiy J.C."/>
        </authorList>
    </citation>
    <scope>NUCLEOTIDE SEQUENCE [LARGE SCALE GENOMIC DNA]</scope>
    <source>
        <strain evidence="1">JCA_2017</strain>
    </source>
</reference>
<comment type="caution">
    <text evidence="1">The sequence shown here is derived from an EMBL/GenBank/DDBJ whole genome shotgun (WGS) entry which is preliminary data.</text>
</comment>
<accession>A0A371FPF1</accession>